<name>A0ACC3DBV5_9PEZI</name>
<evidence type="ECO:0000313" key="2">
    <source>
        <dbReference type="Proteomes" id="UP001186974"/>
    </source>
</evidence>
<gene>
    <name evidence="1" type="ORF">LTS18_002733</name>
</gene>
<sequence length="518" mass="59059">MRTRTGWTSTRVKRSASYVLQVNIDEDAGSSESLLEDALTAEDLTQLAKDVRRLTAEELKEVALLFEAEDPVYVDEDGTLKGYWEKVPQAVLRQVRQYLRDRNIEARRHLPPARRWEAHQGIYMPKNARKPPQLDGVDEFEGKKTMHQQLTPQHSTTRIRRTGQRLTRDQVHPGAMMEEDECEDVDVVGSQDLADDSSDDFVRELAEDVQQESEEHGRRDRHVRSFAKRRRTSHSDRSYNKRQKIETIARLQRVYGLRQHRGAVSANSARNSHRKTSTSSSAASSASNMATTPNAVQTNGRALASGASSRTAKTCKKTVQLYDRRYTVGPDLDNENTQCSLNSTSLTTFAHCFRHVSLNYMSRNMMFIEPPVVLVQPSDHIYFLKQDGSRDPSRPFHSSITGRHVRFHWLPYRISRHVTGTMLAEMIVAGAQLCDIIDRLDPYPFDSILRDQGSVAREKELLKVSNMLSMRLTRWRQKGNMIIAGGALRKHEPKKTKAQHLHNVTNIELSTLSSLSDE</sequence>
<dbReference type="Proteomes" id="UP001186974">
    <property type="component" value="Unassembled WGS sequence"/>
</dbReference>
<protein>
    <submittedName>
        <fullName evidence="1">Uncharacterized protein</fullName>
    </submittedName>
</protein>
<organism evidence="1 2">
    <name type="scientific">Coniosporium uncinatum</name>
    <dbReference type="NCBI Taxonomy" id="93489"/>
    <lineage>
        <taxon>Eukaryota</taxon>
        <taxon>Fungi</taxon>
        <taxon>Dikarya</taxon>
        <taxon>Ascomycota</taxon>
        <taxon>Pezizomycotina</taxon>
        <taxon>Dothideomycetes</taxon>
        <taxon>Dothideomycetes incertae sedis</taxon>
        <taxon>Coniosporium</taxon>
    </lineage>
</organism>
<evidence type="ECO:0000313" key="1">
    <source>
        <dbReference type="EMBL" id="KAK3064914.1"/>
    </source>
</evidence>
<keyword evidence="2" id="KW-1185">Reference proteome</keyword>
<accession>A0ACC3DBV5</accession>
<reference evidence="1" key="1">
    <citation type="submission" date="2024-09" db="EMBL/GenBank/DDBJ databases">
        <title>Black Yeasts Isolated from many extreme environments.</title>
        <authorList>
            <person name="Coleine C."/>
            <person name="Stajich J.E."/>
            <person name="Selbmann L."/>
        </authorList>
    </citation>
    <scope>NUCLEOTIDE SEQUENCE</scope>
    <source>
        <strain evidence="1">CCFEE 5737</strain>
    </source>
</reference>
<proteinExistence type="predicted"/>
<comment type="caution">
    <text evidence="1">The sequence shown here is derived from an EMBL/GenBank/DDBJ whole genome shotgun (WGS) entry which is preliminary data.</text>
</comment>
<dbReference type="EMBL" id="JAWDJW010006399">
    <property type="protein sequence ID" value="KAK3064914.1"/>
    <property type="molecule type" value="Genomic_DNA"/>
</dbReference>